<evidence type="ECO:0000256" key="4">
    <source>
        <dbReference type="ARBA" id="ARBA00093287"/>
    </source>
</evidence>
<feature type="binding site" evidence="5">
    <location>
        <position position="5"/>
    </location>
    <ligand>
        <name>a divalent metal cation</name>
        <dbReference type="ChEBI" id="CHEBI:60240"/>
        <label>1</label>
    </ligand>
</feature>
<dbReference type="OrthoDB" id="413993at2759"/>
<comment type="function">
    <text evidence="4">Exhibits 3'-exonuclease activities and apurinic/apyrimidinic (AP) endonuclease (in vitro). Show preferential AP endonuclease activity on double-stranded DNA substrates and 3'- exonuclease activity on single-stranded DNA.</text>
</comment>
<feature type="binding site" evidence="5">
    <location>
        <position position="226"/>
    </location>
    <ligand>
        <name>a divalent metal cation</name>
        <dbReference type="ChEBI" id="CHEBI:60240"/>
        <label>1</label>
    </ligand>
</feature>
<sequence>MIDCHAHLGEFHDKIETVIDDARKAGVVGVIVVPEYGKNFERNMKMCNDHPDFLFPALGLHPIQGSYSIPEDSSACSLSEYIKFKVPKTFVNYKLKCLKNIIEKYTERIVCVGEVGLDFTPKFIRTAEDKELQLAAFRAQIELAKKNSLPLNVHSRSAAPQIFQLLDKYEYYDVLMHAYGGKAKRAALYARKGVYFSVPNTAAKEDSQMRNMIKLVPIDNLVLETDSPALSLTPRTVNEPKNLIISAQVIAEVKKLPLEEVISITRNNTLRLFSRITKLIKL</sequence>
<dbReference type="Proteomes" id="UP000001307">
    <property type="component" value="Unassembled WGS sequence"/>
</dbReference>
<keyword evidence="2 5" id="KW-0479">Metal-binding</keyword>
<dbReference type="SUPFAM" id="SSF51556">
    <property type="entry name" value="Metallo-dependent hydrolases"/>
    <property type="match status" value="1"/>
</dbReference>
<evidence type="ECO:0000313" key="7">
    <source>
        <dbReference type="Proteomes" id="UP000001307"/>
    </source>
</evidence>
<feature type="binding site" evidence="5">
    <location>
        <position position="177"/>
    </location>
    <ligand>
        <name>a divalent metal cation</name>
        <dbReference type="ChEBI" id="CHEBI:60240"/>
        <label>2</label>
    </ligand>
</feature>
<protein>
    <submittedName>
        <fullName evidence="6">Uncharacterized protein</fullName>
    </submittedName>
</protein>
<dbReference type="CDD" id="cd01310">
    <property type="entry name" value="TatD_DNAse"/>
    <property type="match status" value="1"/>
</dbReference>
<reference evidence="6" key="1">
    <citation type="journal article" date="2010" name="Science">
        <title>Plasticity of animal genome architecture unmasked by rapid evolution of a pelagic tunicate.</title>
        <authorList>
            <person name="Denoeud F."/>
            <person name="Henriet S."/>
            <person name="Mungpakdee S."/>
            <person name="Aury J.M."/>
            <person name="Da Silva C."/>
            <person name="Brinkmann H."/>
            <person name="Mikhaleva J."/>
            <person name="Olsen L.C."/>
            <person name="Jubin C."/>
            <person name="Canestro C."/>
            <person name="Bouquet J.M."/>
            <person name="Danks G."/>
            <person name="Poulain J."/>
            <person name="Campsteijn C."/>
            <person name="Adamski M."/>
            <person name="Cross I."/>
            <person name="Yadetie F."/>
            <person name="Muffato M."/>
            <person name="Louis A."/>
            <person name="Butcher S."/>
            <person name="Tsagkogeorga G."/>
            <person name="Konrad A."/>
            <person name="Singh S."/>
            <person name="Jensen M.F."/>
            <person name="Cong E.H."/>
            <person name="Eikeseth-Otteraa H."/>
            <person name="Noel B."/>
            <person name="Anthouard V."/>
            <person name="Porcel B.M."/>
            <person name="Kachouri-Lafond R."/>
            <person name="Nishino A."/>
            <person name="Ugolini M."/>
            <person name="Chourrout P."/>
            <person name="Nishida H."/>
            <person name="Aasland R."/>
            <person name="Huzurbazar S."/>
            <person name="Westhof E."/>
            <person name="Delsuc F."/>
            <person name="Lehrach H."/>
            <person name="Reinhardt R."/>
            <person name="Weissenbach J."/>
            <person name="Roy S.W."/>
            <person name="Artiguenave F."/>
            <person name="Postlethwait J.H."/>
            <person name="Manak J.R."/>
            <person name="Thompson E.M."/>
            <person name="Jaillon O."/>
            <person name="Du Pasquier L."/>
            <person name="Boudinot P."/>
            <person name="Liberles D.A."/>
            <person name="Volff J.N."/>
            <person name="Philippe H."/>
            <person name="Lenhard B."/>
            <person name="Roest Crollius H."/>
            <person name="Wincker P."/>
            <person name="Chourrout D."/>
        </authorList>
    </citation>
    <scope>NUCLEOTIDE SEQUENCE [LARGE SCALE GENOMIC DNA]</scope>
</reference>
<dbReference type="PANTHER" id="PTHR46317:SF1">
    <property type="entry name" value="HYDROLASE, TATD FAMILY"/>
    <property type="match status" value="1"/>
</dbReference>
<keyword evidence="3" id="KW-0378">Hydrolase</keyword>
<name>E4X9G8_OIKDI</name>
<dbReference type="PANTHER" id="PTHR46317">
    <property type="entry name" value="HYDROLASE OF PHP SUPERFAMILY-RELATED PROTEIN"/>
    <property type="match status" value="1"/>
</dbReference>
<feature type="binding site" evidence="5">
    <location>
        <position position="7"/>
    </location>
    <ligand>
        <name>a divalent metal cation</name>
        <dbReference type="ChEBI" id="CHEBI:60240"/>
        <label>1</label>
    </ligand>
</feature>
<feature type="binding site" evidence="5">
    <location>
        <position position="114"/>
    </location>
    <ligand>
        <name>a divalent metal cation</name>
        <dbReference type="ChEBI" id="CHEBI:60240"/>
        <label>1</label>
    </ligand>
</feature>
<dbReference type="AlphaFoldDB" id="E4X9G8"/>
<evidence type="ECO:0000256" key="3">
    <source>
        <dbReference type="ARBA" id="ARBA00022801"/>
    </source>
</evidence>
<dbReference type="EMBL" id="FN653030">
    <property type="protein sequence ID" value="CBY19097.1"/>
    <property type="molecule type" value="Genomic_DNA"/>
</dbReference>
<dbReference type="PIRSF" id="PIRSF005902">
    <property type="entry name" value="DNase_TatD"/>
    <property type="match status" value="1"/>
</dbReference>
<accession>E4X9G8</accession>
<dbReference type="Gene3D" id="3.20.20.140">
    <property type="entry name" value="Metal-dependent hydrolases"/>
    <property type="match status" value="1"/>
</dbReference>
<keyword evidence="7" id="KW-1185">Reference proteome</keyword>
<dbReference type="GO" id="GO:0016788">
    <property type="term" value="F:hydrolase activity, acting on ester bonds"/>
    <property type="evidence" value="ECO:0007669"/>
    <property type="project" value="InterPro"/>
</dbReference>
<gene>
    <name evidence="6" type="ORF">GSOID_T00004520001</name>
</gene>
<evidence type="ECO:0000313" key="6">
    <source>
        <dbReference type="EMBL" id="CBY19097.1"/>
    </source>
</evidence>
<evidence type="ECO:0000256" key="2">
    <source>
        <dbReference type="ARBA" id="ARBA00022723"/>
    </source>
</evidence>
<dbReference type="InterPro" id="IPR001130">
    <property type="entry name" value="TatD-like"/>
</dbReference>
<evidence type="ECO:0000256" key="1">
    <source>
        <dbReference type="ARBA" id="ARBA00009275"/>
    </source>
</evidence>
<dbReference type="InterPro" id="IPR032466">
    <property type="entry name" value="Metal_Hydrolase"/>
</dbReference>
<comment type="similarity">
    <text evidence="1">Belongs to the metallo-dependent hydrolases superfamily. TatD-type hydrolase family.</text>
</comment>
<dbReference type="GO" id="GO:0046872">
    <property type="term" value="F:metal ion binding"/>
    <property type="evidence" value="ECO:0007669"/>
    <property type="project" value="UniProtKB-KW"/>
</dbReference>
<feature type="binding site" evidence="5">
    <location>
        <position position="154"/>
    </location>
    <ligand>
        <name>a divalent metal cation</name>
        <dbReference type="ChEBI" id="CHEBI:60240"/>
        <label>2</label>
    </ligand>
</feature>
<organism evidence="6">
    <name type="scientific">Oikopleura dioica</name>
    <name type="common">Tunicate</name>
    <dbReference type="NCBI Taxonomy" id="34765"/>
    <lineage>
        <taxon>Eukaryota</taxon>
        <taxon>Metazoa</taxon>
        <taxon>Chordata</taxon>
        <taxon>Tunicata</taxon>
        <taxon>Appendicularia</taxon>
        <taxon>Copelata</taxon>
        <taxon>Oikopleuridae</taxon>
        <taxon>Oikopleura</taxon>
    </lineage>
</organism>
<proteinExistence type="inferred from homology"/>
<evidence type="ECO:0000256" key="5">
    <source>
        <dbReference type="PIRSR" id="PIRSR005902-1"/>
    </source>
</evidence>
<dbReference type="InParanoid" id="E4X9G8"/>
<dbReference type="Pfam" id="PF01026">
    <property type="entry name" value="TatD_DNase"/>
    <property type="match status" value="1"/>
</dbReference>